<dbReference type="RefSeq" id="WP_053398835.1">
    <property type="nucleotide sequence ID" value="NZ_LFQU01000023.1"/>
</dbReference>
<dbReference type="Gene3D" id="3.30.2090.10">
    <property type="entry name" value="Multidrug efflux transporter AcrB TolC docking domain, DN and DC subdomains"/>
    <property type="match status" value="2"/>
</dbReference>
<feature type="transmembrane region" description="Helical" evidence="9">
    <location>
        <begin position="390"/>
        <end position="414"/>
    </location>
</feature>
<feature type="transmembrane region" description="Helical" evidence="9">
    <location>
        <begin position="875"/>
        <end position="893"/>
    </location>
</feature>
<dbReference type="OrthoDB" id="9758940at2"/>
<keyword evidence="11" id="KW-1185">Reference proteome</keyword>
<evidence type="ECO:0000256" key="6">
    <source>
        <dbReference type="ARBA" id="ARBA00022692"/>
    </source>
</evidence>
<keyword evidence="4" id="KW-1003">Cell membrane</keyword>
<reference evidence="10 11" key="1">
    <citation type="submission" date="2015-06" db="EMBL/GenBank/DDBJ databases">
        <title>Prevotella sp. 109, sp. nov., a novel member of the family Prevotellaceae isolated from human faeces.</title>
        <authorList>
            <person name="Shkoporov A.N."/>
            <person name="Chaplin A.V."/>
            <person name="Kafarskaia L.I."/>
            <person name="Efimov B.A."/>
        </authorList>
    </citation>
    <scope>NUCLEOTIDE SEQUENCE [LARGE SCALE GENOMIC DNA]</scope>
    <source>
        <strain evidence="10 11">109</strain>
    </source>
</reference>
<feature type="transmembrane region" description="Helical" evidence="9">
    <location>
        <begin position="12"/>
        <end position="31"/>
    </location>
</feature>
<comment type="caution">
    <text evidence="10">The sequence shown here is derived from an EMBL/GenBank/DDBJ whole genome shotgun (WGS) entry which is preliminary data.</text>
</comment>
<proteinExistence type="inferred from homology"/>
<keyword evidence="8 9" id="KW-0472">Membrane</keyword>
<dbReference type="Gene3D" id="3.30.70.1440">
    <property type="entry name" value="Multidrug efflux transporter AcrB pore domain"/>
    <property type="match status" value="1"/>
</dbReference>
<feature type="transmembrane region" description="Helical" evidence="9">
    <location>
        <begin position="338"/>
        <end position="357"/>
    </location>
</feature>
<dbReference type="GO" id="GO:0005886">
    <property type="term" value="C:plasma membrane"/>
    <property type="evidence" value="ECO:0007669"/>
    <property type="project" value="UniProtKB-SubCell"/>
</dbReference>
<dbReference type="InterPro" id="IPR001036">
    <property type="entry name" value="Acrflvin-R"/>
</dbReference>
<dbReference type="Pfam" id="PF00873">
    <property type="entry name" value="ACR_tran"/>
    <property type="match status" value="1"/>
</dbReference>
<comment type="subcellular location">
    <subcellularLocation>
        <location evidence="1">Cell inner membrane</location>
        <topology evidence="1">Multi-pass membrane protein</topology>
    </subcellularLocation>
</comment>
<name>A0A8E1QWE5_9BACT</name>
<dbReference type="Gene3D" id="3.30.70.1430">
    <property type="entry name" value="Multidrug efflux transporter AcrB pore domain"/>
    <property type="match status" value="2"/>
</dbReference>
<dbReference type="AlphaFoldDB" id="A0A8E1QWE5"/>
<evidence type="ECO:0000256" key="1">
    <source>
        <dbReference type="ARBA" id="ARBA00004429"/>
    </source>
</evidence>
<dbReference type="SUPFAM" id="SSF82866">
    <property type="entry name" value="Multidrug efflux transporter AcrB transmembrane domain"/>
    <property type="match status" value="2"/>
</dbReference>
<keyword evidence="3" id="KW-0813">Transport</keyword>
<dbReference type="PRINTS" id="PR00702">
    <property type="entry name" value="ACRIFLAVINRP"/>
</dbReference>
<evidence type="ECO:0000256" key="3">
    <source>
        <dbReference type="ARBA" id="ARBA00022448"/>
    </source>
</evidence>
<feature type="transmembrane region" description="Helical" evidence="9">
    <location>
        <begin position="1003"/>
        <end position="1032"/>
    </location>
</feature>
<feature type="transmembrane region" description="Helical" evidence="9">
    <location>
        <begin position="540"/>
        <end position="557"/>
    </location>
</feature>
<dbReference type="NCBIfam" id="TIGR00915">
    <property type="entry name" value="2A0602"/>
    <property type="match status" value="1"/>
</dbReference>
<evidence type="ECO:0000256" key="9">
    <source>
        <dbReference type="SAM" id="Phobius"/>
    </source>
</evidence>
<dbReference type="Gene3D" id="1.20.1640.10">
    <property type="entry name" value="Multidrug efflux transporter AcrB transmembrane domain"/>
    <property type="match status" value="2"/>
</dbReference>
<organism evidence="10 11">
    <name type="scientific">Xylanibacter rarus</name>
    <dbReference type="NCBI Taxonomy" id="1676614"/>
    <lineage>
        <taxon>Bacteria</taxon>
        <taxon>Pseudomonadati</taxon>
        <taxon>Bacteroidota</taxon>
        <taxon>Bacteroidia</taxon>
        <taxon>Bacteroidales</taxon>
        <taxon>Prevotellaceae</taxon>
        <taxon>Xylanibacter</taxon>
    </lineage>
</organism>
<feature type="transmembrane region" description="Helical" evidence="9">
    <location>
        <begin position="364"/>
        <end position="384"/>
    </location>
</feature>
<accession>A0A8E1QWE5</accession>
<sequence length="1046" mass="114212">MKLQKFIDRPILSMVISVVILVAGLIGLYALSVEQYPDIAPPTIRVSTTYSGANAEAVQKSVIVPLEEAINGVENMTYMTSTASNTGSAEITVYFKQGTDPDMAAVNVQNKVSTATSLLPAEVTKVGVTTMKRQSSMLMIFGLYSPKGTYDETFLTNYLNINVKPQLQRISGVGEVNVMGGDYAMRIWLKPDVMAQYELEPADVEAALSSQNIEASIGSIGEDSKNVYQYTLKYRGRLEKEKEFENIVIKAFDDGRVVRLSDIAKVELGSQSYTYTGSVNGSPGTTCMINQTAGTNANEIITSINKYLEELKETLPEDVEVVELMSTKNFLDASINEVIKTLIEAIILVVLVVYVFLQNPRSTLIPTISIFVSLIGTFAALYVAGFSINLLTLFALVLAIGTIVDDAIIVVEAVQTRFDEGYRSPYKAAVDAMNGISSAIVTSTLVFMAVFVPVSFMGGTSGIFYTQFGVTMAVAVGISAINALTLSPALCALILRPNEEIIEGRKPGFSTRFRMAFDSSFRRIVQKYKSGVKFFVKRKWVAWASLGFVVVLLFYLMSTTKTGLVPSEDTGSIFVSLDAPAGSTLAETAEIMGQVEKELKDIPQIENFNKIAGFGMGSGSGSSHGMFIVKLKHWDERKGDESSVDAISNEIYRRTAHIKNATIFVFSPPMISGYGTGNSFELYIQDRSGKGIDALSKVTDDFLAELNKRPEIKMAYTSFSSKFPQYRVDIDEAQCQRAGITTQDVINTLSGYFGSIYASNFNRFTKLYRVIIQAPSDSRNSMQSLDNIYVKTTGGMAPVSQFVKLSKTYGSESLTRFNLFSAINVQGMPADGYSSGDVINAVTEVAARTLPTGYGYEYSGMTREEAQMAGSHDTVIIYCICVLFIYLILCALYESLFVPMAVIMSVPFGLAGSFLFARMWGLENNIYLQTGLIMLIGLLSKTAILVTEYATERRKSGMTLTQAAMSAAAVRLRPILMTALTMVFGMLPLMFASGVGANGNRSLGVGVVGGMVIGTVALLFVTPAFFIVFQYVEERVMSKRKNERSL</sequence>
<evidence type="ECO:0000313" key="10">
    <source>
        <dbReference type="EMBL" id="KOO67843.1"/>
    </source>
</evidence>
<dbReference type="PANTHER" id="PTHR32063:SF9">
    <property type="entry name" value="SIMILAR TO MULTIDRUG RESISTANCE PROTEIN MEXB"/>
    <property type="match status" value="1"/>
</dbReference>
<keyword evidence="7 9" id="KW-1133">Transmembrane helix</keyword>
<dbReference type="PANTHER" id="PTHR32063">
    <property type="match status" value="1"/>
</dbReference>
<feature type="transmembrane region" description="Helical" evidence="9">
    <location>
        <begin position="435"/>
        <end position="456"/>
    </location>
</feature>
<evidence type="ECO:0000256" key="7">
    <source>
        <dbReference type="ARBA" id="ARBA00022989"/>
    </source>
</evidence>
<keyword evidence="5" id="KW-0997">Cell inner membrane</keyword>
<evidence type="ECO:0000256" key="5">
    <source>
        <dbReference type="ARBA" id="ARBA00022519"/>
    </source>
</evidence>
<dbReference type="EMBL" id="LFQU01000023">
    <property type="protein sequence ID" value="KOO67843.1"/>
    <property type="molecule type" value="Genomic_DNA"/>
</dbReference>
<dbReference type="SUPFAM" id="SSF82693">
    <property type="entry name" value="Multidrug efflux transporter AcrB pore domain, PN1, PN2, PC1 and PC2 subdomains"/>
    <property type="match status" value="4"/>
</dbReference>
<dbReference type="GO" id="GO:0009636">
    <property type="term" value="P:response to toxic substance"/>
    <property type="evidence" value="ECO:0007669"/>
    <property type="project" value="UniProtKB-ARBA"/>
</dbReference>
<feature type="transmembrane region" description="Helical" evidence="9">
    <location>
        <begin position="468"/>
        <end position="495"/>
    </location>
</feature>
<protein>
    <submittedName>
        <fullName evidence="10">Multidrug transporter AcrB</fullName>
    </submittedName>
</protein>
<dbReference type="FunFam" id="3.30.70.1430:FF:000001">
    <property type="entry name" value="Efflux pump membrane transporter"/>
    <property type="match status" value="1"/>
</dbReference>
<dbReference type="Gene3D" id="3.30.70.1320">
    <property type="entry name" value="Multidrug efflux transporter AcrB pore domain like"/>
    <property type="match status" value="1"/>
</dbReference>
<dbReference type="SUPFAM" id="SSF82714">
    <property type="entry name" value="Multidrug efflux transporter AcrB TolC docking domain, DN and DC subdomains"/>
    <property type="match status" value="2"/>
</dbReference>
<evidence type="ECO:0000256" key="2">
    <source>
        <dbReference type="ARBA" id="ARBA00010942"/>
    </source>
</evidence>
<feature type="transmembrane region" description="Helical" evidence="9">
    <location>
        <begin position="900"/>
        <end position="920"/>
    </location>
</feature>
<gene>
    <name evidence="10" type="ORF">ACU52_11150</name>
</gene>
<dbReference type="InterPro" id="IPR004764">
    <property type="entry name" value="MdtF-like"/>
</dbReference>
<evidence type="ECO:0000256" key="4">
    <source>
        <dbReference type="ARBA" id="ARBA00022475"/>
    </source>
</evidence>
<feature type="transmembrane region" description="Helical" evidence="9">
    <location>
        <begin position="926"/>
        <end position="951"/>
    </location>
</feature>
<keyword evidence="6 9" id="KW-0812">Transmembrane</keyword>
<feature type="transmembrane region" description="Helical" evidence="9">
    <location>
        <begin position="972"/>
        <end position="991"/>
    </location>
</feature>
<dbReference type="GO" id="GO:0015562">
    <property type="term" value="F:efflux transmembrane transporter activity"/>
    <property type="evidence" value="ECO:0007669"/>
    <property type="project" value="InterPro"/>
</dbReference>
<dbReference type="FunFam" id="1.20.1640.10:FF:000001">
    <property type="entry name" value="Efflux pump membrane transporter"/>
    <property type="match status" value="1"/>
</dbReference>
<evidence type="ECO:0000256" key="8">
    <source>
        <dbReference type="ARBA" id="ARBA00023136"/>
    </source>
</evidence>
<dbReference type="InterPro" id="IPR027463">
    <property type="entry name" value="AcrB_DN_DC_subdom"/>
</dbReference>
<dbReference type="GO" id="GO:0042910">
    <property type="term" value="F:xenobiotic transmembrane transporter activity"/>
    <property type="evidence" value="ECO:0007669"/>
    <property type="project" value="TreeGrafter"/>
</dbReference>
<dbReference type="Proteomes" id="UP000036951">
    <property type="component" value="Unassembled WGS sequence"/>
</dbReference>
<evidence type="ECO:0000313" key="11">
    <source>
        <dbReference type="Proteomes" id="UP000036951"/>
    </source>
</evidence>
<comment type="similarity">
    <text evidence="2">Belongs to the resistance-nodulation-cell division (RND) (TC 2.A.6) family.</text>
</comment>